<dbReference type="InterPro" id="IPR001945">
    <property type="entry name" value="RAD3/XPD"/>
</dbReference>
<protein>
    <recommendedName>
        <fullName evidence="9">DNA 5'-3' helicase</fullName>
        <ecNumber evidence="9">5.6.2.3</ecNumber>
    </recommendedName>
</protein>
<dbReference type="FunFam" id="1.10.30.20:FF:000001">
    <property type="entry name" value="DNA repair helicase rad15"/>
    <property type="match status" value="1"/>
</dbReference>
<evidence type="ECO:0000256" key="1">
    <source>
        <dbReference type="ARBA" id="ARBA00001966"/>
    </source>
</evidence>
<comment type="cofactor">
    <cofactor evidence="1">
        <name>[4Fe-4S] cluster</name>
        <dbReference type="ChEBI" id="CHEBI:49883"/>
    </cofactor>
</comment>
<gene>
    <name evidence="12" type="ORF">FSP39_010122</name>
</gene>
<dbReference type="GO" id="GO:0003684">
    <property type="term" value="F:damaged DNA binding"/>
    <property type="evidence" value="ECO:0007669"/>
    <property type="project" value="TreeGrafter"/>
</dbReference>
<feature type="domain" description="Helicase ATP-binding" evidence="11">
    <location>
        <begin position="1"/>
        <end position="275"/>
    </location>
</feature>
<dbReference type="EMBL" id="VSWD01000008">
    <property type="protein sequence ID" value="KAK3095085.1"/>
    <property type="molecule type" value="Genomic_DNA"/>
</dbReference>
<sequence>MYMLELKRSLDAKGHCVLEMPSGTGKTISLLSLIVAYMKAHPLEVTKFIYCSRTVPELEKVVEELKNLMKYYEQQLGDDKPKILGLALSSRKNLCIHPEVASERDGKTVDALCHKLTASYVRANHKKDQSVPVCNFYEMFDRHGRELPLPEGIYGLDELKEYGMRKGFCPYFMARYALTHANIIVYSYYYLLDPKIADQVSKELSKKAVVVFDEAHNIDNVCIESMSVNITRRTLDKCATNIDNLNKHIQRIKETDADRLKNEYQKLVQGLRDASVARETDIILSNPVLPDEILQEAVPGNIRTGEHFIAFMKRFLEYMKIRLRAQHVVSETPPSFLKDCQQRVCIERKPLRFCAERLRSLMRTLELAEIQDYSALTLLCNFATLVSTYAKGFVLIIEPFDDRTPNIFNPVLHLSCMDASIAIKPGL</sequence>
<evidence type="ECO:0000313" key="13">
    <source>
        <dbReference type="Proteomes" id="UP001186944"/>
    </source>
</evidence>
<evidence type="ECO:0000256" key="8">
    <source>
        <dbReference type="ARBA" id="ARBA00023204"/>
    </source>
</evidence>
<dbReference type="InterPro" id="IPR045028">
    <property type="entry name" value="DinG/Rad3-like"/>
</dbReference>
<dbReference type="Proteomes" id="UP001186944">
    <property type="component" value="Unassembled WGS sequence"/>
</dbReference>
<dbReference type="GO" id="GO:0005634">
    <property type="term" value="C:nucleus"/>
    <property type="evidence" value="ECO:0007669"/>
    <property type="project" value="InterPro"/>
</dbReference>
<dbReference type="InterPro" id="IPR013020">
    <property type="entry name" value="Rad3/Chl1-like"/>
</dbReference>
<dbReference type="InterPro" id="IPR006554">
    <property type="entry name" value="Helicase-like_DEXD_c2"/>
</dbReference>
<reference evidence="12" key="1">
    <citation type="submission" date="2019-08" db="EMBL/GenBank/DDBJ databases">
        <title>The improved chromosome-level genome for the pearl oyster Pinctada fucata martensii using PacBio sequencing and Hi-C.</title>
        <authorList>
            <person name="Zheng Z."/>
        </authorList>
    </citation>
    <scope>NUCLEOTIDE SEQUENCE</scope>
    <source>
        <strain evidence="12">ZZ-2019</strain>
        <tissue evidence="12">Adductor muscle</tissue>
    </source>
</reference>
<dbReference type="InterPro" id="IPR027417">
    <property type="entry name" value="P-loop_NTPase"/>
</dbReference>
<proteinExistence type="predicted"/>
<dbReference type="AlphaFoldDB" id="A0AA89BTD2"/>
<dbReference type="Gene3D" id="3.40.50.300">
    <property type="entry name" value="P-loop containing nucleotide triphosphate hydrolases"/>
    <property type="match status" value="1"/>
</dbReference>
<dbReference type="PROSITE" id="PS51193">
    <property type="entry name" value="HELICASE_ATP_BIND_2"/>
    <property type="match status" value="1"/>
</dbReference>
<keyword evidence="13" id="KW-1185">Reference proteome</keyword>
<dbReference type="GO" id="GO:0005524">
    <property type="term" value="F:ATP binding"/>
    <property type="evidence" value="ECO:0007669"/>
    <property type="project" value="UniProtKB-KW"/>
</dbReference>
<dbReference type="GO" id="GO:0016818">
    <property type="term" value="F:hydrolase activity, acting on acid anhydrides, in phosphorus-containing anhydrides"/>
    <property type="evidence" value="ECO:0007669"/>
    <property type="project" value="InterPro"/>
</dbReference>
<evidence type="ECO:0000259" key="11">
    <source>
        <dbReference type="PROSITE" id="PS51193"/>
    </source>
</evidence>
<dbReference type="CDD" id="cd17969">
    <property type="entry name" value="DEAHc_XPD"/>
    <property type="match status" value="1"/>
</dbReference>
<keyword evidence="6" id="KW-0067">ATP-binding</keyword>
<evidence type="ECO:0000313" key="12">
    <source>
        <dbReference type="EMBL" id="KAK3095085.1"/>
    </source>
</evidence>
<dbReference type="NCBIfam" id="TIGR00604">
    <property type="entry name" value="rad3"/>
    <property type="match status" value="1"/>
</dbReference>
<dbReference type="SUPFAM" id="SSF52540">
    <property type="entry name" value="P-loop containing nucleoside triphosphate hydrolases"/>
    <property type="match status" value="1"/>
</dbReference>
<name>A0AA89BTD2_PINIB</name>
<keyword evidence="2" id="KW-0479">Metal-binding</keyword>
<dbReference type="EC" id="5.6.2.3" evidence="9"/>
<dbReference type="FunFam" id="1.10.275.40:FF:000001">
    <property type="entry name" value="DNA repair helicase (Rad3)"/>
    <property type="match status" value="1"/>
</dbReference>
<dbReference type="SMART" id="SM00488">
    <property type="entry name" value="DEXDc2"/>
    <property type="match status" value="1"/>
</dbReference>
<dbReference type="InterPro" id="IPR002464">
    <property type="entry name" value="DNA/RNA_helicase_DEAH_CS"/>
</dbReference>
<dbReference type="GO" id="GO:0006289">
    <property type="term" value="P:nucleotide-excision repair"/>
    <property type="evidence" value="ECO:0007669"/>
    <property type="project" value="InterPro"/>
</dbReference>
<accession>A0AA89BTD2</accession>
<dbReference type="InterPro" id="IPR042493">
    <property type="entry name" value="XPD_DNA_FeS"/>
</dbReference>
<keyword evidence="2" id="KW-0408">Iron</keyword>
<evidence type="ECO:0000256" key="3">
    <source>
        <dbReference type="ARBA" id="ARBA00022741"/>
    </source>
</evidence>
<dbReference type="PANTHER" id="PTHR11472:SF1">
    <property type="entry name" value="GENERAL TRANSCRIPTION AND DNA REPAIR FACTOR IIH HELICASE SUBUNIT XPD"/>
    <property type="match status" value="1"/>
</dbReference>
<dbReference type="PRINTS" id="PR00852">
    <property type="entry name" value="XRODRMPGMNTD"/>
</dbReference>
<keyword evidence="5" id="KW-0378">Hydrolase</keyword>
<dbReference type="Gene3D" id="1.10.275.40">
    <property type="match status" value="1"/>
</dbReference>
<dbReference type="PANTHER" id="PTHR11472">
    <property type="entry name" value="DNA REPAIR DEAD HELICASE RAD3/XP-D SUBFAMILY MEMBER"/>
    <property type="match status" value="1"/>
</dbReference>
<dbReference type="Gene3D" id="1.10.30.20">
    <property type="entry name" value="Bacterial XPD DNA helicase, FeS cluster domain"/>
    <property type="match status" value="1"/>
</dbReference>
<keyword evidence="7" id="KW-0238">DNA-binding</keyword>
<evidence type="ECO:0000256" key="6">
    <source>
        <dbReference type="ARBA" id="ARBA00022840"/>
    </source>
</evidence>
<comment type="catalytic activity">
    <reaction evidence="10">
        <text>ATP + H2O = ADP + phosphate + H(+)</text>
        <dbReference type="Rhea" id="RHEA:13065"/>
        <dbReference type="ChEBI" id="CHEBI:15377"/>
        <dbReference type="ChEBI" id="CHEBI:15378"/>
        <dbReference type="ChEBI" id="CHEBI:30616"/>
        <dbReference type="ChEBI" id="CHEBI:43474"/>
        <dbReference type="ChEBI" id="CHEBI:456216"/>
        <dbReference type="EC" id="5.6.2.3"/>
    </reaction>
</comment>
<dbReference type="InterPro" id="IPR010614">
    <property type="entry name" value="RAD3-like_helicase_DEAD"/>
</dbReference>
<organism evidence="12 13">
    <name type="scientific">Pinctada imbricata</name>
    <name type="common">Atlantic pearl-oyster</name>
    <name type="synonym">Pinctada martensii</name>
    <dbReference type="NCBI Taxonomy" id="66713"/>
    <lineage>
        <taxon>Eukaryota</taxon>
        <taxon>Metazoa</taxon>
        <taxon>Spiralia</taxon>
        <taxon>Lophotrochozoa</taxon>
        <taxon>Mollusca</taxon>
        <taxon>Bivalvia</taxon>
        <taxon>Autobranchia</taxon>
        <taxon>Pteriomorphia</taxon>
        <taxon>Pterioida</taxon>
        <taxon>Pterioidea</taxon>
        <taxon>Pteriidae</taxon>
        <taxon>Pinctada</taxon>
    </lineage>
</organism>
<keyword evidence="4" id="KW-0227">DNA damage</keyword>
<dbReference type="Pfam" id="PF06733">
    <property type="entry name" value="DEAD_2"/>
    <property type="match status" value="1"/>
</dbReference>
<evidence type="ECO:0000256" key="10">
    <source>
        <dbReference type="ARBA" id="ARBA00048954"/>
    </source>
</evidence>
<keyword evidence="8" id="KW-0234">DNA repair</keyword>
<dbReference type="GO" id="GO:0006366">
    <property type="term" value="P:transcription by RNA polymerase II"/>
    <property type="evidence" value="ECO:0007669"/>
    <property type="project" value="TreeGrafter"/>
</dbReference>
<evidence type="ECO:0000256" key="7">
    <source>
        <dbReference type="ARBA" id="ARBA00023125"/>
    </source>
</evidence>
<evidence type="ECO:0000256" key="5">
    <source>
        <dbReference type="ARBA" id="ARBA00022801"/>
    </source>
</evidence>
<dbReference type="Pfam" id="PF06777">
    <property type="entry name" value="HBB"/>
    <property type="match status" value="1"/>
</dbReference>
<dbReference type="GO" id="GO:0051539">
    <property type="term" value="F:4 iron, 4 sulfur cluster binding"/>
    <property type="evidence" value="ECO:0007669"/>
    <property type="project" value="UniProtKB-KW"/>
</dbReference>
<keyword evidence="2" id="KW-0411">Iron-sulfur</keyword>
<dbReference type="GO" id="GO:0043139">
    <property type="term" value="F:5'-3' DNA helicase activity"/>
    <property type="evidence" value="ECO:0007669"/>
    <property type="project" value="UniProtKB-EC"/>
</dbReference>
<dbReference type="PROSITE" id="PS00690">
    <property type="entry name" value="DEAH_ATP_HELICASE"/>
    <property type="match status" value="1"/>
</dbReference>
<dbReference type="GO" id="GO:0045951">
    <property type="term" value="P:positive regulation of mitotic recombination"/>
    <property type="evidence" value="ECO:0007669"/>
    <property type="project" value="TreeGrafter"/>
</dbReference>
<dbReference type="InterPro" id="IPR014013">
    <property type="entry name" value="Helic_SF1/SF2_ATP-bd_DinG/Rad3"/>
</dbReference>
<evidence type="ECO:0000256" key="2">
    <source>
        <dbReference type="ARBA" id="ARBA00022485"/>
    </source>
</evidence>
<dbReference type="FunFam" id="3.40.50.300:FF:000381">
    <property type="entry name" value="TFIIH basal transcription factor complex helicase subunit"/>
    <property type="match status" value="1"/>
</dbReference>
<comment type="caution">
    <text evidence="12">The sequence shown here is derived from an EMBL/GenBank/DDBJ whole genome shotgun (WGS) entry which is preliminary data.</text>
</comment>
<keyword evidence="3" id="KW-0547">Nucleotide-binding</keyword>
<dbReference type="InterPro" id="IPR010643">
    <property type="entry name" value="HBB"/>
</dbReference>
<keyword evidence="2" id="KW-0004">4Fe-4S</keyword>
<evidence type="ECO:0000256" key="9">
    <source>
        <dbReference type="ARBA" id="ARBA00044969"/>
    </source>
</evidence>
<evidence type="ECO:0000256" key="4">
    <source>
        <dbReference type="ARBA" id="ARBA00022763"/>
    </source>
</evidence>